<keyword evidence="2 5" id="KW-0378">Hydrolase</keyword>
<gene>
    <name evidence="7" type="ORF">IPOD504_LOCUS2671</name>
</gene>
<dbReference type="InterPro" id="IPR027417">
    <property type="entry name" value="P-loop_NTPase"/>
</dbReference>
<keyword evidence="3 5" id="KW-0347">Helicase</keyword>
<comment type="similarity">
    <text evidence="5">Belongs to the DEAD box helicase family.</text>
</comment>
<organism evidence="7 8">
    <name type="scientific">Iphiclides podalirius</name>
    <name type="common">scarce swallowtail</name>
    <dbReference type="NCBI Taxonomy" id="110791"/>
    <lineage>
        <taxon>Eukaryota</taxon>
        <taxon>Metazoa</taxon>
        <taxon>Ecdysozoa</taxon>
        <taxon>Arthropoda</taxon>
        <taxon>Hexapoda</taxon>
        <taxon>Insecta</taxon>
        <taxon>Pterygota</taxon>
        <taxon>Neoptera</taxon>
        <taxon>Endopterygota</taxon>
        <taxon>Lepidoptera</taxon>
        <taxon>Glossata</taxon>
        <taxon>Ditrysia</taxon>
        <taxon>Papilionoidea</taxon>
        <taxon>Papilionidae</taxon>
        <taxon>Papilioninae</taxon>
        <taxon>Iphiclides</taxon>
    </lineage>
</organism>
<dbReference type="InterPro" id="IPR014001">
    <property type="entry name" value="Helicase_ATP-bd"/>
</dbReference>
<dbReference type="EMBL" id="OW152824">
    <property type="protein sequence ID" value="CAH2040598.1"/>
    <property type="molecule type" value="Genomic_DNA"/>
</dbReference>
<evidence type="ECO:0000256" key="3">
    <source>
        <dbReference type="ARBA" id="ARBA00022806"/>
    </source>
</evidence>
<evidence type="ECO:0000313" key="7">
    <source>
        <dbReference type="EMBL" id="CAH2040598.1"/>
    </source>
</evidence>
<sequence>MGIEKPTEIQAKILPHLLEGKDLIGAAKTGSGKTLAFLIPIIENLIRLKLTRSHGVGCIIISPTRELALQTHEVLKKILSMIDLSHMLLVGGEKKCKELKVVTKRCKYHCEHTRPFAGSLTNYKVQFQKS</sequence>
<keyword evidence="8" id="KW-1185">Reference proteome</keyword>
<evidence type="ECO:0000256" key="2">
    <source>
        <dbReference type="ARBA" id="ARBA00022801"/>
    </source>
</evidence>
<comment type="catalytic activity">
    <reaction evidence="5">
        <text>ATP + H2O = ADP + phosphate + H(+)</text>
        <dbReference type="Rhea" id="RHEA:13065"/>
        <dbReference type="ChEBI" id="CHEBI:15377"/>
        <dbReference type="ChEBI" id="CHEBI:15378"/>
        <dbReference type="ChEBI" id="CHEBI:30616"/>
        <dbReference type="ChEBI" id="CHEBI:43474"/>
        <dbReference type="ChEBI" id="CHEBI:456216"/>
        <dbReference type="EC" id="3.6.4.13"/>
    </reaction>
</comment>
<comment type="domain">
    <text evidence="5">The Q motif is unique to and characteristic of the DEAD box family of RNA helicases and controls ATP binding and hydrolysis.</text>
</comment>
<accession>A0ABN8HUC5</accession>
<comment type="function">
    <text evidence="5">RNA helicase.</text>
</comment>
<dbReference type="Pfam" id="PF00270">
    <property type="entry name" value="DEAD"/>
    <property type="match status" value="1"/>
</dbReference>
<reference evidence="7" key="1">
    <citation type="submission" date="2022-03" db="EMBL/GenBank/DDBJ databases">
        <authorList>
            <person name="Martin H S."/>
        </authorList>
    </citation>
    <scope>NUCLEOTIDE SEQUENCE</scope>
</reference>
<evidence type="ECO:0000256" key="4">
    <source>
        <dbReference type="ARBA" id="ARBA00022840"/>
    </source>
</evidence>
<dbReference type="SUPFAM" id="SSF52540">
    <property type="entry name" value="P-loop containing nucleoside triphosphate hydrolases"/>
    <property type="match status" value="1"/>
</dbReference>
<dbReference type="InterPro" id="IPR044742">
    <property type="entry name" value="DEAD/DEAH_RhlB"/>
</dbReference>
<dbReference type="PROSITE" id="PS51192">
    <property type="entry name" value="HELICASE_ATP_BIND_1"/>
    <property type="match status" value="1"/>
</dbReference>
<evidence type="ECO:0000313" key="8">
    <source>
        <dbReference type="Proteomes" id="UP000837857"/>
    </source>
</evidence>
<evidence type="ECO:0000256" key="1">
    <source>
        <dbReference type="ARBA" id="ARBA00022741"/>
    </source>
</evidence>
<feature type="domain" description="Helicase ATP-binding" evidence="6">
    <location>
        <begin position="14"/>
        <end position="107"/>
    </location>
</feature>
<keyword evidence="5" id="KW-0694">RNA-binding</keyword>
<dbReference type="InterPro" id="IPR011545">
    <property type="entry name" value="DEAD/DEAH_box_helicase_dom"/>
</dbReference>
<dbReference type="CDD" id="cd00268">
    <property type="entry name" value="DEADc"/>
    <property type="match status" value="1"/>
</dbReference>
<feature type="non-terminal residue" evidence="7">
    <location>
        <position position="130"/>
    </location>
</feature>
<name>A0ABN8HUC5_9NEOP</name>
<keyword evidence="1 5" id="KW-0547">Nucleotide-binding</keyword>
<dbReference type="Proteomes" id="UP000837857">
    <property type="component" value="Chromosome 12"/>
</dbReference>
<keyword evidence="4 5" id="KW-0067">ATP-binding</keyword>
<dbReference type="PANTHER" id="PTHR24031">
    <property type="entry name" value="RNA HELICASE"/>
    <property type="match status" value="1"/>
</dbReference>
<evidence type="ECO:0000259" key="6">
    <source>
        <dbReference type="PROSITE" id="PS51192"/>
    </source>
</evidence>
<evidence type="ECO:0000256" key="5">
    <source>
        <dbReference type="RuleBase" id="RU365068"/>
    </source>
</evidence>
<dbReference type="SMART" id="SM00487">
    <property type="entry name" value="DEXDc"/>
    <property type="match status" value="1"/>
</dbReference>
<dbReference type="EC" id="3.6.4.13" evidence="5"/>
<protein>
    <recommendedName>
        <fullName evidence="5">ATP-dependent RNA helicase</fullName>
        <ecNumber evidence="5">3.6.4.13</ecNumber>
    </recommendedName>
</protein>
<proteinExistence type="inferred from homology"/>
<dbReference type="Gene3D" id="3.40.50.300">
    <property type="entry name" value="P-loop containing nucleotide triphosphate hydrolases"/>
    <property type="match status" value="1"/>
</dbReference>